<dbReference type="InterPro" id="IPR009057">
    <property type="entry name" value="Homeodomain-like_sf"/>
</dbReference>
<dbReference type="OMA" id="CHRSAKA"/>
<accession>T0QA96</accession>
<dbReference type="SUPFAM" id="SSF46689">
    <property type="entry name" value="Homeodomain-like"/>
    <property type="match status" value="2"/>
</dbReference>
<feature type="domain" description="HTH myb-type" evidence="2">
    <location>
        <begin position="16"/>
        <end position="67"/>
    </location>
</feature>
<dbReference type="VEuPathDB" id="FungiDB:SDRG_10751"/>
<evidence type="ECO:0000313" key="4">
    <source>
        <dbReference type="Proteomes" id="UP000030762"/>
    </source>
</evidence>
<proteinExistence type="predicted"/>
<dbReference type="GeneID" id="19951478"/>
<dbReference type="Pfam" id="PF13921">
    <property type="entry name" value="Myb_DNA-bind_6"/>
    <property type="match status" value="2"/>
</dbReference>
<keyword evidence="4" id="KW-1185">Reference proteome</keyword>
<dbReference type="RefSeq" id="XP_008614980.1">
    <property type="nucleotide sequence ID" value="XM_008616758.1"/>
</dbReference>
<dbReference type="GO" id="GO:0005634">
    <property type="term" value="C:nucleus"/>
    <property type="evidence" value="ECO:0007669"/>
    <property type="project" value="TreeGrafter"/>
</dbReference>
<dbReference type="AlphaFoldDB" id="T0QA96"/>
<dbReference type="InterPro" id="IPR001005">
    <property type="entry name" value="SANT/Myb"/>
</dbReference>
<evidence type="ECO:0000259" key="1">
    <source>
        <dbReference type="PROSITE" id="PS50090"/>
    </source>
</evidence>
<dbReference type="eggNOG" id="KOG0048">
    <property type="taxonomic scope" value="Eukaryota"/>
</dbReference>
<feature type="domain" description="HTH myb-type" evidence="2">
    <location>
        <begin position="108"/>
        <end position="126"/>
    </location>
</feature>
<dbReference type="OrthoDB" id="68050at2759"/>
<dbReference type="InParanoid" id="T0QA96"/>
<dbReference type="PANTHER" id="PTHR45614">
    <property type="entry name" value="MYB PROTEIN-RELATED"/>
    <property type="match status" value="1"/>
</dbReference>
<reference evidence="3 4" key="1">
    <citation type="submission" date="2012-04" db="EMBL/GenBank/DDBJ databases">
        <title>The Genome Sequence of Saprolegnia declina VS20.</title>
        <authorList>
            <consortium name="The Broad Institute Genome Sequencing Platform"/>
            <person name="Russ C."/>
            <person name="Nusbaum C."/>
            <person name="Tyler B."/>
            <person name="van West P."/>
            <person name="Dieguez-Uribeondo J."/>
            <person name="de Bruijn I."/>
            <person name="Tripathy S."/>
            <person name="Jiang R."/>
            <person name="Young S.K."/>
            <person name="Zeng Q."/>
            <person name="Gargeya S."/>
            <person name="Fitzgerald M."/>
            <person name="Haas B."/>
            <person name="Abouelleil A."/>
            <person name="Alvarado L."/>
            <person name="Arachchi H.M."/>
            <person name="Berlin A."/>
            <person name="Chapman S.B."/>
            <person name="Goldberg J."/>
            <person name="Griggs A."/>
            <person name="Gujja S."/>
            <person name="Hansen M."/>
            <person name="Howarth C."/>
            <person name="Imamovic A."/>
            <person name="Larimer J."/>
            <person name="McCowen C."/>
            <person name="Montmayeur A."/>
            <person name="Murphy C."/>
            <person name="Neiman D."/>
            <person name="Pearson M."/>
            <person name="Priest M."/>
            <person name="Roberts A."/>
            <person name="Saif S."/>
            <person name="Shea T."/>
            <person name="Sisk P."/>
            <person name="Sykes S."/>
            <person name="Wortman J."/>
            <person name="Nusbaum C."/>
            <person name="Birren B."/>
        </authorList>
    </citation>
    <scope>NUCLEOTIDE SEQUENCE [LARGE SCALE GENOMIC DNA]</scope>
    <source>
        <strain evidence="3 4">VS20</strain>
    </source>
</reference>
<dbReference type="CDD" id="cd00167">
    <property type="entry name" value="SANT"/>
    <property type="match status" value="1"/>
</dbReference>
<evidence type="ECO:0000259" key="2">
    <source>
        <dbReference type="PROSITE" id="PS51294"/>
    </source>
</evidence>
<dbReference type="GO" id="GO:0000981">
    <property type="term" value="F:DNA-binding transcription factor activity, RNA polymerase II-specific"/>
    <property type="evidence" value="ECO:0007669"/>
    <property type="project" value="TreeGrafter"/>
</dbReference>
<dbReference type="GO" id="GO:0000978">
    <property type="term" value="F:RNA polymerase II cis-regulatory region sequence-specific DNA binding"/>
    <property type="evidence" value="ECO:0007669"/>
    <property type="project" value="TreeGrafter"/>
</dbReference>
<dbReference type="PROSITE" id="PS51294">
    <property type="entry name" value="HTH_MYB"/>
    <property type="match status" value="2"/>
</dbReference>
<sequence>MFISELPTTKTMYSTGRWTTEEDELLRQLIERYQGAPVSWMDVARAMKTRSRQQCQQRWTRSLSQGRPQGHWKRVEDDMLYLIMWPSTSCENWDEVAQWMEAYLPSCHRSAKACRDRWCNYLSPDIRTAPFAPEEIAKIAELLPISKSWASLARHLPGRPARLIKEECRKLRWDRLMSPGRPQRESTHHTPSFLDDDWFHMQFLDGDFVEFK</sequence>
<dbReference type="SMART" id="SM00717">
    <property type="entry name" value="SANT"/>
    <property type="match status" value="2"/>
</dbReference>
<gene>
    <name evidence="3" type="ORF">SDRG_10751</name>
</gene>
<dbReference type="Gene3D" id="1.10.10.60">
    <property type="entry name" value="Homeodomain-like"/>
    <property type="match status" value="2"/>
</dbReference>
<dbReference type="InterPro" id="IPR050560">
    <property type="entry name" value="MYB_TF"/>
</dbReference>
<feature type="domain" description="Myb-like" evidence="1">
    <location>
        <begin position="64"/>
        <end position="122"/>
    </location>
</feature>
<dbReference type="InterPro" id="IPR017930">
    <property type="entry name" value="Myb_dom"/>
</dbReference>
<dbReference type="PROSITE" id="PS50090">
    <property type="entry name" value="MYB_LIKE"/>
    <property type="match status" value="2"/>
</dbReference>
<feature type="domain" description="Myb-like" evidence="1">
    <location>
        <begin position="10"/>
        <end position="63"/>
    </location>
</feature>
<evidence type="ECO:0000313" key="3">
    <source>
        <dbReference type="EMBL" id="EQC31581.1"/>
    </source>
</evidence>
<dbReference type="EMBL" id="JH767168">
    <property type="protein sequence ID" value="EQC31581.1"/>
    <property type="molecule type" value="Genomic_DNA"/>
</dbReference>
<dbReference type="STRING" id="1156394.T0QA96"/>
<protein>
    <submittedName>
        <fullName evidence="3">Uncharacterized protein</fullName>
    </submittedName>
</protein>
<name>T0QA96_SAPDV</name>
<organism evidence="3 4">
    <name type="scientific">Saprolegnia diclina (strain VS20)</name>
    <dbReference type="NCBI Taxonomy" id="1156394"/>
    <lineage>
        <taxon>Eukaryota</taxon>
        <taxon>Sar</taxon>
        <taxon>Stramenopiles</taxon>
        <taxon>Oomycota</taxon>
        <taxon>Saprolegniomycetes</taxon>
        <taxon>Saprolegniales</taxon>
        <taxon>Saprolegniaceae</taxon>
        <taxon>Saprolegnia</taxon>
    </lineage>
</organism>
<dbReference type="Proteomes" id="UP000030762">
    <property type="component" value="Unassembled WGS sequence"/>
</dbReference>